<accession>A0A8S3YVF0</accession>
<name>A0A8S3YVF0_9EUPU</name>
<reference evidence="1" key="1">
    <citation type="submission" date="2021-04" db="EMBL/GenBank/DDBJ databases">
        <authorList>
            <consortium name="Molecular Ecology Group"/>
        </authorList>
    </citation>
    <scope>NUCLEOTIDE SEQUENCE</scope>
</reference>
<evidence type="ECO:0000313" key="2">
    <source>
        <dbReference type="Proteomes" id="UP000678393"/>
    </source>
</evidence>
<dbReference type="EMBL" id="CAJHNH020000744">
    <property type="protein sequence ID" value="CAG5119615.1"/>
    <property type="molecule type" value="Genomic_DNA"/>
</dbReference>
<comment type="caution">
    <text evidence="1">The sequence shown here is derived from an EMBL/GenBank/DDBJ whole genome shotgun (WGS) entry which is preliminary data.</text>
</comment>
<keyword evidence="2" id="KW-1185">Reference proteome</keyword>
<feature type="non-terminal residue" evidence="1">
    <location>
        <position position="1"/>
    </location>
</feature>
<dbReference type="Proteomes" id="UP000678393">
    <property type="component" value="Unassembled WGS sequence"/>
</dbReference>
<proteinExistence type="predicted"/>
<protein>
    <submittedName>
        <fullName evidence="1">Uncharacterized protein</fullName>
    </submittedName>
</protein>
<gene>
    <name evidence="1" type="ORF">CUNI_LOCUS5173</name>
</gene>
<organism evidence="1 2">
    <name type="scientific">Candidula unifasciata</name>
    <dbReference type="NCBI Taxonomy" id="100452"/>
    <lineage>
        <taxon>Eukaryota</taxon>
        <taxon>Metazoa</taxon>
        <taxon>Spiralia</taxon>
        <taxon>Lophotrochozoa</taxon>
        <taxon>Mollusca</taxon>
        <taxon>Gastropoda</taxon>
        <taxon>Heterobranchia</taxon>
        <taxon>Euthyneura</taxon>
        <taxon>Panpulmonata</taxon>
        <taxon>Eupulmonata</taxon>
        <taxon>Stylommatophora</taxon>
        <taxon>Helicina</taxon>
        <taxon>Helicoidea</taxon>
        <taxon>Geomitridae</taxon>
        <taxon>Candidula</taxon>
    </lineage>
</organism>
<dbReference type="AlphaFoldDB" id="A0A8S3YVF0"/>
<sequence length="77" mass="8879">MTDAQTITILYVKEKFLQRKVRYYGNQIKEMLPRYLNLLVYAPVIVLKLEGGLGQRTVPLLIVESSISAQIHNWTSD</sequence>
<dbReference type="OrthoDB" id="6143589at2759"/>
<evidence type="ECO:0000313" key="1">
    <source>
        <dbReference type="EMBL" id="CAG5119615.1"/>
    </source>
</evidence>